<dbReference type="Pfam" id="PF14534">
    <property type="entry name" value="DUF4440"/>
    <property type="match status" value="1"/>
</dbReference>
<evidence type="ECO:0000313" key="3">
    <source>
        <dbReference type="Proteomes" id="UP000198670"/>
    </source>
</evidence>
<dbReference type="EMBL" id="FOQO01000006">
    <property type="protein sequence ID" value="SFI89864.1"/>
    <property type="molecule type" value="Genomic_DNA"/>
</dbReference>
<dbReference type="RefSeq" id="WP_090627647.1">
    <property type="nucleotide sequence ID" value="NZ_FOQO01000006.1"/>
</dbReference>
<dbReference type="Gene3D" id="3.10.450.50">
    <property type="match status" value="1"/>
</dbReference>
<organism evidence="2 3">
    <name type="scientific">Parapedobacter indicus</name>
    <dbReference type="NCBI Taxonomy" id="1477437"/>
    <lineage>
        <taxon>Bacteria</taxon>
        <taxon>Pseudomonadati</taxon>
        <taxon>Bacteroidota</taxon>
        <taxon>Sphingobacteriia</taxon>
        <taxon>Sphingobacteriales</taxon>
        <taxon>Sphingobacteriaceae</taxon>
        <taxon>Parapedobacter</taxon>
    </lineage>
</organism>
<dbReference type="SUPFAM" id="SSF54427">
    <property type="entry name" value="NTF2-like"/>
    <property type="match status" value="1"/>
</dbReference>
<dbReference type="Proteomes" id="UP000198670">
    <property type="component" value="Unassembled WGS sequence"/>
</dbReference>
<proteinExistence type="predicted"/>
<sequence length="145" mass="15789">MKRTLIVLMAATMATSCNQPGETGVSETSVAAAVESFREVMLHPDQAVFEELLDESLTYGHSNGLIENQKTCIASMVSGKFKFTSLEFSAQTVDVVGNTAIVRHELFGHTHDAGKEPGIAKLKVLMVWVQNEGKLRLVARQAVKI</sequence>
<evidence type="ECO:0000313" key="2">
    <source>
        <dbReference type="EMBL" id="SFI89864.1"/>
    </source>
</evidence>
<accession>A0A1I3LYL7</accession>
<dbReference type="PROSITE" id="PS51257">
    <property type="entry name" value="PROKAR_LIPOPROTEIN"/>
    <property type="match status" value="1"/>
</dbReference>
<dbReference type="STRING" id="1477437.SAMN05444682_106188"/>
<feature type="domain" description="DUF4440" evidence="1">
    <location>
        <begin position="30"/>
        <end position="135"/>
    </location>
</feature>
<dbReference type="InterPro" id="IPR032710">
    <property type="entry name" value="NTF2-like_dom_sf"/>
</dbReference>
<dbReference type="OrthoDB" id="5383110at2"/>
<protein>
    <recommendedName>
        <fullName evidence="1">DUF4440 domain-containing protein</fullName>
    </recommendedName>
</protein>
<evidence type="ECO:0000259" key="1">
    <source>
        <dbReference type="Pfam" id="PF14534"/>
    </source>
</evidence>
<dbReference type="AlphaFoldDB" id="A0A1I3LYL7"/>
<name>A0A1I3LYL7_9SPHI</name>
<keyword evidence="3" id="KW-1185">Reference proteome</keyword>
<gene>
    <name evidence="2" type="ORF">SAMN05444682_106188</name>
</gene>
<reference evidence="2 3" key="1">
    <citation type="submission" date="2016-10" db="EMBL/GenBank/DDBJ databases">
        <authorList>
            <person name="de Groot N.N."/>
        </authorList>
    </citation>
    <scope>NUCLEOTIDE SEQUENCE [LARGE SCALE GENOMIC DNA]</scope>
    <source>
        <strain evidence="2 3">RK1</strain>
    </source>
</reference>
<dbReference type="InterPro" id="IPR027843">
    <property type="entry name" value="DUF4440"/>
</dbReference>